<dbReference type="OrthoDB" id="5835702at2759"/>
<evidence type="ECO:0000313" key="10">
    <source>
        <dbReference type="Proteomes" id="UP000019335"/>
    </source>
</evidence>
<organism evidence="9 10">
    <name type="scientific">Nannochloropsis gaditana</name>
    <dbReference type="NCBI Taxonomy" id="72520"/>
    <lineage>
        <taxon>Eukaryota</taxon>
        <taxon>Sar</taxon>
        <taxon>Stramenopiles</taxon>
        <taxon>Ochrophyta</taxon>
        <taxon>Eustigmatophyceae</taxon>
        <taxon>Eustigmatales</taxon>
        <taxon>Monodopsidaceae</taxon>
        <taxon>Nannochloropsis</taxon>
    </lineage>
</organism>
<evidence type="ECO:0000259" key="8">
    <source>
        <dbReference type="PROSITE" id="PS00388"/>
    </source>
</evidence>
<dbReference type="SMART" id="SM00948">
    <property type="entry name" value="Proteasome_A_N"/>
    <property type="match status" value="1"/>
</dbReference>
<proteinExistence type="inferred from homology"/>
<comment type="similarity">
    <text evidence="6 7">Belongs to the peptidase T1A family.</text>
</comment>
<gene>
    <name evidence="9" type="ORF">Naga_100809g1</name>
</gene>
<comment type="subunit">
    <text evidence="5">The 26S proteasome consists of a 20S proteasome core and two 19S regulatory subunits. The 20S proteasome core is composed of 28 subunits that are arranged in four stacked rings, resulting in a barrel-shaped structure. The two end rings are each formed by seven alpha subunits, and the two central rings are each formed by seven beta subunits. The catalytic chamber with the active sites is on the inside of the barrel.</text>
</comment>
<comment type="function">
    <text evidence="1">The proteasome is a multicatalytic proteinase complex which is characterized by its ability to cleave peptides with Arg, Phe, Tyr, Leu, and Glu adjacent to the leaving group at neutral or slightly basic pH. The proteasome has an ATP-dependent proteolytic activity.</text>
</comment>
<dbReference type="EMBL" id="AZIL01000815">
    <property type="protein sequence ID" value="EWM25954.1"/>
    <property type="molecule type" value="Genomic_DNA"/>
</dbReference>
<dbReference type="SUPFAM" id="SSF56235">
    <property type="entry name" value="N-terminal nucleophile aminohydrolases (Ntn hydrolases)"/>
    <property type="match status" value="1"/>
</dbReference>
<dbReference type="Gene3D" id="3.60.20.10">
    <property type="entry name" value="Glutamine Phosphoribosylpyrophosphate, subunit 1, domain 1"/>
    <property type="match status" value="1"/>
</dbReference>
<evidence type="ECO:0000256" key="6">
    <source>
        <dbReference type="PROSITE-ProRule" id="PRU00808"/>
    </source>
</evidence>
<dbReference type="Proteomes" id="UP000019335">
    <property type="component" value="Chromosome 10"/>
</dbReference>
<reference evidence="9 10" key="1">
    <citation type="journal article" date="2014" name="Mol. Plant">
        <title>Chromosome Scale Genome Assembly and Transcriptome Profiling of Nannochloropsis gaditana in Nitrogen Depletion.</title>
        <authorList>
            <person name="Corteggiani Carpinelli E."/>
            <person name="Telatin A."/>
            <person name="Vitulo N."/>
            <person name="Forcato C."/>
            <person name="D'Angelo M."/>
            <person name="Schiavon R."/>
            <person name="Vezzi A."/>
            <person name="Giacometti G.M."/>
            <person name="Morosinotto T."/>
            <person name="Valle G."/>
        </authorList>
    </citation>
    <scope>NUCLEOTIDE SEQUENCE [LARGE SCALE GENOMIC DNA]</scope>
    <source>
        <strain evidence="9 10">B-31</strain>
    </source>
</reference>
<dbReference type="InterPro" id="IPR001353">
    <property type="entry name" value="Proteasome_sua/b"/>
</dbReference>
<dbReference type="Pfam" id="PF10584">
    <property type="entry name" value="Proteasome_A_N"/>
    <property type="match status" value="1"/>
</dbReference>
<keyword evidence="4 7" id="KW-0539">Nucleus</keyword>
<accession>W7U026</accession>
<dbReference type="PROSITE" id="PS51475">
    <property type="entry name" value="PROTEASOME_ALPHA_2"/>
    <property type="match status" value="1"/>
</dbReference>
<evidence type="ECO:0000313" key="9">
    <source>
        <dbReference type="EMBL" id="EWM25954.1"/>
    </source>
</evidence>
<dbReference type="PROSITE" id="PS00388">
    <property type="entry name" value="PROTEASOME_ALPHA_1"/>
    <property type="match status" value="1"/>
</dbReference>
<dbReference type="InterPro" id="IPR000426">
    <property type="entry name" value="Proteasome_asu_N"/>
</dbReference>
<dbReference type="Pfam" id="PF00227">
    <property type="entry name" value="Proteasome"/>
    <property type="match status" value="1"/>
</dbReference>
<comment type="subcellular location">
    <subcellularLocation>
        <location evidence="7">Cytoplasm</location>
    </subcellularLocation>
    <subcellularLocation>
        <location evidence="7">Nucleus</location>
    </subcellularLocation>
</comment>
<name>W7U026_9STRA</name>
<dbReference type="InterPro" id="IPR050115">
    <property type="entry name" value="Proteasome_alpha"/>
</dbReference>
<dbReference type="GO" id="GO:0005737">
    <property type="term" value="C:cytoplasm"/>
    <property type="evidence" value="ECO:0007669"/>
    <property type="project" value="UniProtKB-SubCell"/>
</dbReference>
<keyword evidence="2 7" id="KW-0963">Cytoplasm</keyword>
<feature type="domain" description="Proteasome alpha-type subunits" evidence="8">
    <location>
        <begin position="8"/>
        <end position="30"/>
    </location>
</feature>
<dbReference type="CDD" id="cd03754">
    <property type="entry name" value="proteasome_alpha_type_6"/>
    <property type="match status" value="1"/>
</dbReference>
<dbReference type="AlphaFoldDB" id="W7U026"/>
<evidence type="ECO:0000256" key="5">
    <source>
        <dbReference type="ARBA" id="ARBA00026071"/>
    </source>
</evidence>
<evidence type="ECO:0000256" key="1">
    <source>
        <dbReference type="ARBA" id="ARBA00002000"/>
    </source>
</evidence>
<dbReference type="InterPro" id="IPR029055">
    <property type="entry name" value="Ntn_hydrolases_N"/>
</dbReference>
<keyword evidence="3 6" id="KW-0647">Proteasome</keyword>
<evidence type="ECO:0000256" key="4">
    <source>
        <dbReference type="ARBA" id="ARBA00023242"/>
    </source>
</evidence>
<sequence length="246" mass="26955">MSGRDSQYDHHITIFSPQGRLYQIEYAFKAANSEGLTSVAVRGKECVAVVTQKKVPDRLIDPSSVSNIYQITDKVGAVMTGMTTDSRAQVTRLRQEAHEFRFKYGYDIPVHVLAKRIADIAQVYTQQASMRALATVCMLVGVDDERGPQLYKVDPAGHFFPFKATAAGVKQDEATNWLEKKVGDLGGLGTEETVELAIMALQSVLSTDFKGSEIEVGVVEGVGGFFHTLTEGEIDHHLTAITEKDA</sequence>
<evidence type="ECO:0000256" key="2">
    <source>
        <dbReference type="ARBA" id="ARBA00022490"/>
    </source>
</evidence>
<dbReference type="FunFam" id="3.60.20.10:FF:000055">
    <property type="entry name" value="Proteasome subunit alpha type"/>
    <property type="match status" value="1"/>
</dbReference>
<evidence type="ECO:0000256" key="7">
    <source>
        <dbReference type="RuleBase" id="RU000551"/>
    </source>
</evidence>
<dbReference type="GO" id="GO:0019773">
    <property type="term" value="C:proteasome core complex, alpha-subunit complex"/>
    <property type="evidence" value="ECO:0007669"/>
    <property type="project" value="UniProtKB-UniRule"/>
</dbReference>
<dbReference type="PANTHER" id="PTHR11599">
    <property type="entry name" value="PROTEASOME SUBUNIT ALPHA/BETA"/>
    <property type="match status" value="1"/>
</dbReference>
<keyword evidence="10" id="KW-1185">Reference proteome</keyword>
<dbReference type="InterPro" id="IPR034642">
    <property type="entry name" value="Proteasome_subunit_alpha6"/>
</dbReference>
<dbReference type="GO" id="GO:0006511">
    <property type="term" value="P:ubiquitin-dependent protein catabolic process"/>
    <property type="evidence" value="ECO:0007669"/>
    <property type="project" value="InterPro"/>
</dbReference>
<comment type="caution">
    <text evidence="9">The sequence shown here is derived from an EMBL/GenBank/DDBJ whole genome shotgun (WGS) entry which is preliminary data.</text>
</comment>
<dbReference type="InterPro" id="IPR023332">
    <property type="entry name" value="Proteasome_alpha-type"/>
</dbReference>
<protein>
    <recommendedName>
        <fullName evidence="7">Proteasome subunit alpha type</fullName>
    </recommendedName>
</protein>
<evidence type="ECO:0000256" key="3">
    <source>
        <dbReference type="ARBA" id="ARBA00022942"/>
    </source>
</evidence>
<dbReference type="GO" id="GO:0005634">
    <property type="term" value="C:nucleus"/>
    <property type="evidence" value="ECO:0007669"/>
    <property type="project" value="UniProtKB-SubCell"/>
</dbReference>